<organism evidence="5 6">
    <name type="scientific">Ophiobolus disseminans</name>
    <dbReference type="NCBI Taxonomy" id="1469910"/>
    <lineage>
        <taxon>Eukaryota</taxon>
        <taxon>Fungi</taxon>
        <taxon>Dikarya</taxon>
        <taxon>Ascomycota</taxon>
        <taxon>Pezizomycotina</taxon>
        <taxon>Dothideomycetes</taxon>
        <taxon>Pleosporomycetidae</taxon>
        <taxon>Pleosporales</taxon>
        <taxon>Pleosporineae</taxon>
        <taxon>Phaeosphaeriaceae</taxon>
        <taxon>Ophiobolus</taxon>
    </lineage>
</organism>
<dbReference type="InterPro" id="IPR001128">
    <property type="entry name" value="Cyt_P450"/>
</dbReference>
<dbReference type="PANTHER" id="PTHR24304:SF2">
    <property type="entry name" value="24-HYDROXYCHOLESTEROL 7-ALPHA-HYDROXYLASE"/>
    <property type="match status" value="1"/>
</dbReference>
<sequence>MGKLVVVEVHFLTSIKPESPTTVSILGSSYDPCSWSKCESHLLTIVVFGHVKGMLMNASDVFTRGRQYFGNSREPFTLTIMGEELYIITSPEDVLAVYRETTALEFDPIVQEILGDFGVRKETSNKMFDRSYGDKHWMDLSHTNFKLQMHPGEKLEVLQSTFLGNIDHALKWENMSGPMIQSTSEDNNELSISLWEWCGHVLVDSATRAFFGGAIYRISPDLLKDFFVFDEQSWKLPYKYPYWAARDMGDASWIVKELERGMEDLGIEEEGQKSPLMFLLYRLVNTNAYRLCFWCLAHLLFDQKLLDSIKEETKGAIQPDGTLSMPFLLEHCHFLSSFYEEILRISNDPIGTRIVKQPVTIGNRTLLPGHRVLMPYKQMHFDPVVFGSNAADFDSRRFLDNKNLVRSTSYRPFGGAATHCPGRFLARREVYMFVVLVIHRFDVELDTKGGEAKFPRLDETVPSGGVLTPIEGDGVVIKLIRSKI</sequence>
<dbReference type="Proteomes" id="UP000799424">
    <property type="component" value="Unassembled WGS sequence"/>
</dbReference>
<evidence type="ECO:0000256" key="4">
    <source>
        <dbReference type="ARBA" id="ARBA00023004"/>
    </source>
</evidence>
<reference evidence="5" key="1">
    <citation type="journal article" date="2020" name="Stud. Mycol.">
        <title>101 Dothideomycetes genomes: a test case for predicting lifestyles and emergence of pathogens.</title>
        <authorList>
            <person name="Haridas S."/>
            <person name="Albert R."/>
            <person name="Binder M."/>
            <person name="Bloem J."/>
            <person name="Labutti K."/>
            <person name="Salamov A."/>
            <person name="Andreopoulos B."/>
            <person name="Baker S."/>
            <person name="Barry K."/>
            <person name="Bills G."/>
            <person name="Bluhm B."/>
            <person name="Cannon C."/>
            <person name="Castanera R."/>
            <person name="Culley D."/>
            <person name="Daum C."/>
            <person name="Ezra D."/>
            <person name="Gonzalez J."/>
            <person name="Henrissat B."/>
            <person name="Kuo A."/>
            <person name="Liang C."/>
            <person name="Lipzen A."/>
            <person name="Lutzoni F."/>
            <person name="Magnuson J."/>
            <person name="Mondo S."/>
            <person name="Nolan M."/>
            <person name="Ohm R."/>
            <person name="Pangilinan J."/>
            <person name="Park H.-J."/>
            <person name="Ramirez L."/>
            <person name="Alfaro M."/>
            <person name="Sun H."/>
            <person name="Tritt A."/>
            <person name="Yoshinaga Y."/>
            <person name="Zwiers L.-H."/>
            <person name="Turgeon B."/>
            <person name="Goodwin S."/>
            <person name="Spatafora J."/>
            <person name="Crous P."/>
            <person name="Grigoriev I."/>
        </authorList>
    </citation>
    <scope>NUCLEOTIDE SEQUENCE</scope>
    <source>
        <strain evidence="5">CBS 113818</strain>
    </source>
</reference>
<evidence type="ECO:0000313" key="6">
    <source>
        <dbReference type="Proteomes" id="UP000799424"/>
    </source>
</evidence>
<proteinExistence type="inferred from homology"/>
<evidence type="ECO:0000256" key="1">
    <source>
        <dbReference type="ARBA" id="ARBA00010617"/>
    </source>
</evidence>
<comment type="similarity">
    <text evidence="1">Belongs to the cytochrome P450 family.</text>
</comment>
<dbReference type="CDD" id="cd11040">
    <property type="entry name" value="CYP7_CYP8-like"/>
    <property type="match status" value="1"/>
</dbReference>
<name>A0A6A7A3B2_9PLEO</name>
<dbReference type="InterPro" id="IPR036396">
    <property type="entry name" value="Cyt_P450_sf"/>
</dbReference>
<accession>A0A6A7A3B2</accession>
<dbReference type="GO" id="GO:0005506">
    <property type="term" value="F:iron ion binding"/>
    <property type="evidence" value="ECO:0007669"/>
    <property type="project" value="InterPro"/>
</dbReference>
<dbReference type="InterPro" id="IPR050529">
    <property type="entry name" value="CYP450_sterol_14alpha_dmase"/>
</dbReference>
<dbReference type="GO" id="GO:0016705">
    <property type="term" value="F:oxidoreductase activity, acting on paired donors, with incorporation or reduction of molecular oxygen"/>
    <property type="evidence" value="ECO:0007669"/>
    <property type="project" value="InterPro"/>
</dbReference>
<gene>
    <name evidence="5" type="ORF">CC86DRAFT_455001</name>
</gene>
<dbReference type="PANTHER" id="PTHR24304">
    <property type="entry name" value="CYTOCHROME P450 FAMILY 7"/>
    <property type="match status" value="1"/>
</dbReference>
<dbReference type="GO" id="GO:0008395">
    <property type="term" value="F:steroid hydroxylase activity"/>
    <property type="evidence" value="ECO:0007669"/>
    <property type="project" value="TreeGrafter"/>
</dbReference>
<dbReference type="GO" id="GO:0020037">
    <property type="term" value="F:heme binding"/>
    <property type="evidence" value="ECO:0007669"/>
    <property type="project" value="InterPro"/>
</dbReference>
<dbReference type="Gene3D" id="1.10.630.10">
    <property type="entry name" value="Cytochrome P450"/>
    <property type="match status" value="1"/>
</dbReference>
<evidence type="ECO:0000256" key="2">
    <source>
        <dbReference type="ARBA" id="ARBA00022617"/>
    </source>
</evidence>
<keyword evidence="6" id="KW-1185">Reference proteome</keyword>
<dbReference type="EMBL" id="MU006224">
    <property type="protein sequence ID" value="KAF2827304.1"/>
    <property type="molecule type" value="Genomic_DNA"/>
</dbReference>
<dbReference type="AlphaFoldDB" id="A0A6A7A3B2"/>
<dbReference type="OrthoDB" id="1470350at2759"/>
<dbReference type="Pfam" id="PF00067">
    <property type="entry name" value="p450"/>
    <property type="match status" value="1"/>
</dbReference>
<evidence type="ECO:0000256" key="3">
    <source>
        <dbReference type="ARBA" id="ARBA00022723"/>
    </source>
</evidence>
<evidence type="ECO:0000313" key="5">
    <source>
        <dbReference type="EMBL" id="KAF2827304.1"/>
    </source>
</evidence>
<keyword evidence="3" id="KW-0479">Metal-binding</keyword>
<keyword evidence="2" id="KW-0349">Heme</keyword>
<dbReference type="SUPFAM" id="SSF48264">
    <property type="entry name" value="Cytochrome P450"/>
    <property type="match status" value="1"/>
</dbReference>
<keyword evidence="4" id="KW-0408">Iron</keyword>
<protein>
    <submittedName>
        <fullName evidence="5">Cytochrome P450</fullName>
    </submittedName>
</protein>